<feature type="domain" description="GYF" evidence="2">
    <location>
        <begin position="11"/>
        <end position="52"/>
    </location>
</feature>
<feature type="transmembrane region" description="Helical" evidence="1">
    <location>
        <begin position="199"/>
        <end position="218"/>
    </location>
</feature>
<name>A0ABT6BF68_9GAMM</name>
<feature type="transmembrane region" description="Helical" evidence="1">
    <location>
        <begin position="241"/>
        <end position="266"/>
    </location>
</feature>
<keyword evidence="1" id="KW-0812">Transmembrane</keyword>
<dbReference type="EMBL" id="JARJJS010000007">
    <property type="protein sequence ID" value="MDF4026775.1"/>
    <property type="molecule type" value="Genomic_DNA"/>
</dbReference>
<reference evidence="3 4" key="1">
    <citation type="journal article" date="2024" name="Curr. Microbiol.">
        <title>Luteibacter sahnii sp. nov., A Novel Yellow-Colored Xanthomonadin Pigment Producing Probiotic Bacterium from Healthy Rice Seed Microbiome.</title>
        <authorList>
            <person name="Jaiswal G."/>
            <person name="Rana R."/>
            <person name="Nayak P.K."/>
            <person name="Chouhan R."/>
            <person name="Gandhi S.G."/>
            <person name="Patel H.K."/>
            <person name="Patil P.B."/>
        </authorList>
    </citation>
    <scope>NUCLEOTIDE SEQUENCE [LARGE SCALE GENOMIC DNA]</scope>
    <source>
        <strain evidence="3 4">PPL201</strain>
    </source>
</reference>
<dbReference type="Pfam" id="PF14237">
    <property type="entry name" value="GYF_2"/>
    <property type="match status" value="1"/>
</dbReference>
<accession>A0ABT6BF68</accession>
<evidence type="ECO:0000259" key="2">
    <source>
        <dbReference type="Pfam" id="PF14237"/>
    </source>
</evidence>
<keyword evidence="1" id="KW-1133">Transmembrane helix</keyword>
<protein>
    <submittedName>
        <fullName evidence="3">DUF4339 domain-containing protein</fullName>
    </submittedName>
</protein>
<comment type="caution">
    <text evidence="3">The sequence shown here is derived from an EMBL/GenBank/DDBJ whole genome shotgun (WGS) entry which is preliminary data.</text>
</comment>
<feature type="transmembrane region" description="Helical" evidence="1">
    <location>
        <begin position="92"/>
        <end position="118"/>
    </location>
</feature>
<keyword evidence="1" id="KW-0472">Membrane</keyword>
<sequence length="273" mass="29983">MTEERQIWLGREGQEFGPYAESLVRQWVAAGQVTYTTLAWCEGMPAWRPLGELLGVEAPTPARPPLPPGPPDLRPAIDPARASLPEPPSMHWFLVLVLCFLTLGVFGIVWPFIQAAWVRRVDPGSKAIPWLVAALVATLAYWAVAVASGIAGAFAGNTDAVMWGPMMSLGTTLSLLQFAFMVLAYFSMAGSLRRELPRYGLVPQIGGVTLFFFTMLYFQGQLTWIAQWRQTGQTQPSAPKVVFWILGCIPFVLGLLMLLTVFGMLYSSGGVKF</sequence>
<feature type="transmembrane region" description="Helical" evidence="1">
    <location>
        <begin position="130"/>
        <end position="154"/>
    </location>
</feature>
<evidence type="ECO:0000313" key="4">
    <source>
        <dbReference type="Proteomes" id="UP001528850"/>
    </source>
</evidence>
<evidence type="ECO:0000256" key="1">
    <source>
        <dbReference type="SAM" id="Phobius"/>
    </source>
</evidence>
<proteinExistence type="predicted"/>
<evidence type="ECO:0000313" key="3">
    <source>
        <dbReference type="EMBL" id="MDF4026775.1"/>
    </source>
</evidence>
<feature type="transmembrane region" description="Helical" evidence="1">
    <location>
        <begin position="166"/>
        <end position="187"/>
    </location>
</feature>
<gene>
    <name evidence="3" type="ORF">P3W24_17510</name>
</gene>
<keyword evidence="4" id="KW-1185">Reference proteome</keyword>
<organism evidence="3 4">
    <name type="scientific">Luteibacter sahnii</name>
    <dbReference type="NCBI Taxonomy" id="3021977"/>
    <lineage>
        <taxon>Bacteria</taxon>
        <taxon>Pseudomonadati</taxon>
        <taxon>Pseudomonadota</taxon>
        <taxon>Gammaproteobacteria</taxon>
        <taxon>Lysobacterales</taxon>
        <taxon>Rhodanobacteraceae</taxon>
        <taxon>Luteibacter</taxon>
    </lineage>
</organism>
<dbReference type="Proteomes" id="UP001528850">
    <property type="component" value="Unassembled WGS sequence"/>
</dbReference>
<dbReference type="InterPro" id="IPR025640">
    <property type="entry name" value="GYF_2"/>
</dbReference>